<dbReference type="CDD" id="cd00448">
    <property type="entry name" value="YjgF_YER057c_UK114_family"/>
    <property type="match status" value="1"/>
</dbReference>
<dbReference type="SUPFAM" id="SSF55298">
    <property type="entry name" value="YjgF-like"/>
    <property type="match status" value="1"/>
</dbReference>
<sequence>MTTIDAFQYDVPAESDFGYAQAIRSGDLIHVSGQLSLDEAGEFRHAGDFAAQLERTHANTDKVLDHYGATRNQVVSQTLYVVNLLRNAGATAKGNLAYFGDHRPAGTVVGVTELTFPGQVIEISFVVDMKLPARTEEPGRSDRRHGRSADAEPENAR</sequence>
<name>A0ABN1UYQ3_9ACTN</name>
<feature type="region of interest" description="Disordered" evidence="1">
    <location>
        <begin position="134"/>
        <end position="157"/>
    </location>
</feature>
<dbReference type="InterPro" id="IPR006175">
    <property type="entry name" value="YjgF/YER057c/UK114"/>
</dbReference>
<organism evidence="2 3">
    <name type="scientific">Streptomyces hebeiensis</name>
    <dbReference type="NCBI Taxonomy" id="229486"/>
    <lineage>
        <taxon>Bacteria</taxon>
        <taxon>Bacillati</taxon>
        <taxon>Actinomycetota</taxon>
        <taxon>Actinomycetes</taxon>
        <taxon>Kitasatosporales</taxon>
        <taxon>Streptomycetaceae</taxon>
        <taxon>Streptomyces</taxon>
    </lineage>
</organism>
<evidence type="ECO:0000256" key="1">
    <source>
        <dbReference type="SAM" id="MobiDB-lite"/>
    </source>
</evidence>
<accession>A0ABN1UYQ3</accession>
<protein>
    <submittedName>
        <fullName evidence="2">RidA family protein</fullName>
    </submittedName>
</protein>
<dbReference type="InterPro" id="IPR035959">
    <property type="entry name" value="RutC-like_sf"/>
</dbReference>
<dbReference type="Pfam" id="PF01042">
    <property type="entry name" value="Ribonuc_L-PSP"/>
    <property type="match status" value="1"/>
</dbReference>
<proteinExistence type="predicted"/>
<comment type="caution">
    <text evidence="2">The sequence shown here is derived from an EMBL/GenBank/DDBJ whole genome shotgun (WGS) entry which is preliminary data.</text>
</comment>
<evidence type="ECO:0000313" key="2">
    <source>
        <dbReference type="EMBL" id="GAA1182267.1"/>
    </source>
</evidence>
<gene>
    <name evidence="2" type="ORF">GCM10009654_44380</name>
</gene>
<keyword evidence="3" id="KW-1185">Reference proteome</keyword>
<evidence type="ECO:0000313" key="3">
    <source>
        <dbReference type="Proteomes" id="UP001501371"/>
    </source>
</evidence>
<reference evidence="2 3" key="1">
    <citation type="journal article" date="2019" name="Int. J. Syst. Evol. Microbiol.">
        <title>The Global Catalogue of Microorganisms (GCM) 10K type strain sequencing project: providing services to taxonomists for standard genome sequencing and annotation.</title>
        <authorList>
            <consortium name="The Broad Institute Genomics Platform"/>
            <consortium name="The Broad Institute Genome Sequencing Center for Infectious Disease"/>
            <person name="Wu L."/>
            <person name="Ma J."/>
        </authorList>
    </citation>
    <scope>NUCLEOTIDE SEQUENCE [LARGE SCALE GENOMIC DNA]</scope>
    <source>
        <strain evidence="2 3">JCM 12696</strain>
    </source>
</reference>
<dbReference type="PANTHER" id="PTHR11803">
    <property type="entry name" value="2-IMINOBUTANOATE/2-IMINOPROPANOATE DEAMINASE RIDA"/>
    <property type="match status" value="1"/>
</dbReference>
<dbReference type="Gene3D" id="3.30.1330.40">
    <property type="entry name" value="RutC-like"/>
    <property type="match status" value="1"/>
</dbReference>
<dbReference type="EMBL" id="BAAAKV010000041">
    <property type="protein sequence ID" value="GAA1182267.1"/>
    <property type="molecule type" value="Genomic_DNA"/>
</dbReference>
<dbReference type="Proteomes" id="UP001501371">
    <property type="component" value="Unassembled WGS sequence"/>
</dbReference>
<dbReference type="PANTHER" id="PTHR11803:SF39">
    <property type="entry name" value="2-IMINOBUTANOATE_2-IMINOPROPANOATE DEAMINASE"/>
    <property type="match status" value="1"/>
</dbReference>